<accession>A0AA40LDJ4</accession>
<proteinExistence type="predicted"/>
<feature type="compositionally biased region" description="Low complexity" evidence="1">
    <location>
        <begin position="78"/>
        <end position="91"/>
    </location>
</feature>
<feature type="compositionally biased region" description="Basic and acidic residues" evidence="1">
    <location>
        <begin position="58"/>
        <end position="71"/>
    </location>
</feature>
<evidence type="ECO:0000313" key="2">
    <source>
        <dbReference type="EMBL" id="KAK1328755.1"/>
    </source>
</evidence>
<dbReference type="AlphaFoldDB" id="A0AA40LDJ4"/>
<keyword evidence="3" id="KW-1185">Reference proteome</keyword>
<protein>
    <submittedName>
        <fullName evidence="2">Uncharacterized protein</fullName>
    </submittedName>
</protein>
<feature type="region of interest" description="Disordered" evidence="1">
    <location>
        <begin position="38"/>
        <end position="99"/>
    </location>
</feature>
<name>A0AA40LDJ4_CNENI</name>
<sequence>MVVLFDDVPVRFAFRVNGEDDGLRNKKGELIQKQDLTVDMESQEKLPGPANGEGPECGDTREPEGWTERHQRNASRLAAGSSTGGAATETGFLERPEAPGADWSLKDAFAPARRTLCRPGSTRASCAAAVSPALGTRGRRSCQRPPLHLPLGLGRGRSYEPAWVLHEPHRCGARGRVPRCSCPAQRRLCASGRDPARVSPMSIGRINRRRDSH</sequence>
<evidence type="ECO:0000256" key="1">
    <source>
        <dbReference type="SAM" id="MobiDB-lite"/>
    </source>
</evidence>
<feature type="region of interest" description="Disordered" evidence="1">
    <location>
        <begin position="193"/>
        <end position="213"/>
    </location>
</feature>
<dbReference type="Proteomes" id="UP001177744">
    <property type="component" value="Unassembled WGS sequence"/>
</dbReference>
<reference evidence="2" key="1">
    <citation type="submission" date="2023-06" db="EMBL/GenBank/DDBJ databases">
        <title>Reference genome for the Northern bat (Eptesicus nilssonii), a most northern bat species.</title>
        <authorList>
            <person name="Laine V.N."/>
            <person name="Pulliainen A.T."/>
            <person name="Lilley T.M."/>
        </authorList>
    </citation>
    <scope>NUCLEOTIDE SEQUENCE</scope>
    <source>
        <strain evidence="2">BLF_Eptnil</strain>
        <tissue evidence="2">Kidney</tissue>
    </source>
</reference>
<evidence type="ECO:0000313" key="3">
    <source>
        <dbReference type="Proteomes" id="UP001177744"/>
    </source>
</evidence>
<organism evidence="2 3">
    <name type="scientific">Cnephaeus nilssonii</name>
    <name type="common">Northern bat</name>
    <name type="synonym">Eptesicus nilssonii</name>
    <dbReference type="NCBI Taxonomy" id="3371016"/>
    <lineage>
        <taxon>Eukaryota</taxon>
        <taxon>Metazoa</taxon>
        <taxon>Chordata</taxon>
        <taxon>Craniata</taxon>
        <taxon>Vertebrata</taxon>
        <taxon>Euteleostomi</taxon>
        <taxon>Mammalia</taxon>
        <taxon>Eutheria</taxon>
        <taxon>Laurasiatheria</taxon>
        <taxon>Chiroptera</taxon>
        <taxon>Yangochiroptera</taxon>
        <taxon>Vespertilionidae</taxon>
        <taxon>Cnephaeus</taxon>
    </lineage>
</organism>
<dbReference type="EMBL" id="JAULJE010000022">
    <property type="protein sequence ID" value="KAK1328755.1"/>
    <property type="molecule type" value="Genomic_DNA"/>
</dbReference>
<comment type="caution">
    <text evidence="2">The sequence shown here is derived from an EMBL/GenBank/DDBJ whole genome shotgun (WGS) entry which is preliminary data.</text>
</comment>
<gene>
    <name evidence="2" type="ORF">QTO34_010882</name>
</gene>